<proteinExistence type="predicted"/>
<gene>
    <name evidence="1" type="ORF">HMPREF1991_02460</name>
</gene>
<organism evidence="1 2">
    <name type="scientific">Hoylesella loescheii DSM 19665 = JCM 12249 = ATCC 15930</name>
    <dbReference type="NCBI Taxonomy" id="1122985"/>
    <lineage>
        <taxon>Bacteria</taxon>
        <taxon>Pseudomonadati</taxon>
        <taxon>Bacteroidota</taxon>
        <taxon>Bacteroidia</taxon>
        <taxon>Bacteroidales</taxon>
        <taxon>Prevotellaceae</taxon>
        <taxon>Hoylesella</taxon>
    </lineage>
</organism>
<evidence type="ECO:0000313" key="1">
    <source>
        <dbReference type="EMBL" id="KDR51537.1"/>
    </source>
</evidence>
<accession>A0A069QFR9</accession>
<evidence type="ECO:0000313" key="2">
    <source>
        <dbReference type="Proteomes" id="UP000027442"/>
    </source>
</evidence>
<protein>
    <submittedName>
        <fullName evidence="1">Uncharacterized protein</fullName>
    </submittedName>
</protein>
<dbReference type="EMBL" id="JNGW01000105">
    <property type="protein sequence ID" value="KDR51537.1"/>
    <property type="molecule type" value="Genomic_DNA"/>
</dbReference>
<reference evidence="1 2" key="1">
    <citation type="submission" date="2013-08" db="EMBL/GenBank/DDBJ databases">
        <authorList>
            <person name="Weinstock G."/>
            <person name="Sodergren E."/>
            <person name="Wylie T."/>
            <person name="Fulton L."/>
            <person name="Fulton R."/>
            <person name="Fronick C."/>
            <person name="O'Laughlin M."/>
            <person name="Godfrey J."/>
            <person name="Miner T."/>
            <person name="Herter B."/>
            <person name="Appelbaum E."/>
            <person name="Cordes M."/>
            <person name="Lek S."/>
            <person name="Wollam A."/>
            <person name="Pepin K.H."/>
            <person name="Palsikar V.B."/>
            <person name="Mitreva M."/>
            <person name="Wilson R.K."/>
        </authorList>
    </citation>
    <scope>NUCLEOTIDE SEQUENCE [LARGE SCALE GENOMIC DNA]</scope>
    <source>
        <strain evidence="1 2">ATCC 15930</strain>
    </source>
</reference>
<sequence>MERNKAVGLGLFPFNAFLGEDYVQYFPPFHIIICLPFVTIDPSNAVSFIY</sequence>
<dbReference type="Proteomes" id="UP000027442">
    <property type="component" value="Unassembled WGS sequence"/>
</dbReference>
<name>A0A069QFR9_HOYLO</name>
<comment type="caution">
    <text evidence="1">The sequence shown here is derived from an EMBL/GenBank/DDBJ whole genome shotgun (WGS) entry which is preliminary data.</text>
</comment>
<dbReference type="HOGENOM" id="CLU_3121189_0_0_10"/>
<dbReference type="AlphaFoldDB" id="A0A069QFR9"/>
<keyword evidence="2" id="KW-1185">Reference proteome</keyword>
<dbReference type="PATRIC" id="fig|1122985.7.peg.2547"/>